<evidence type="ECO:0000313" key="2">
    <source>
        <dbReference type="Proteomes" id="UP000614272"/>
    </source>
</evidence>
<dbReference type="EMBL" id="BMGJ01000011">
    <property type="protein sequence ID" value="GGD70075.1"/>
    <property type="molecule type" value="Genomic_DNA"/>
</dbReference>
<comment type="caution">
    <text evidence="1">The sequence shown here is derived from an EMBL/GenBank/DDBJ whole genome shotgun (WGS) entry which is preliminary data.</text>
</comment>
<organism evidence="1 2">
    <name type="scientific">Lacimicrobium alkaliphilum</name>
    <dbReference type="NCBI Taxonomy" id="1526571"/>
    <lineage>
        <taxon>Bacteria</taxon>
        <taxon>Pseudomonadati</taxon>
        <taxon>Pseudomonadota</taxon>
        <taxon>Gammaproteobacteria</taxon>
        <taxon>Alteromonadales</taxon>
        <taxon>Alteromonadaceae</taxon>
        <taxon>Lacimicrobium</taxon>
    </lineage>
</organism>
<sequence>MNEGVFTKARFWKCALQVNPASYIGYRGAQQGLSEDDYNHKLLEVCLEENIKVVGLANHGNVDSVDGIRTLLSGQGQGQILLFQYK</sequence>
<name>A0ABQ1RKW4_9ALTE</name>
<dbReference type="RefSeq" id="WP_188503294.1">
    <property type="nucleotide sequence ID" value="NZ_BMGJ01000011.1"/>
</dbReference>
<evidence type="ECO:0000313" key="1">
    <source>
        <dbReference type="EMBL" id="GGD70075.1"/>
    </source>
</evidence>
<gene>
    <name evidence="1" type="ORF">GCM10011357_26350</name>
</gene>
<keyword evidence="2" id="KW-1185">Reference proteome</keyword>
<protein>
    <submittedName>
        <fullName evidence="1">Uncharacterized protein</fullName>
    </submittedName>
</protein>
<proteinExistence type="predicted"/>
<accession>A0ABQ1RKW4</accession>
<reference evidence="2" key="1">
    <citation type="journal article" date="2019" name="Int. J. Syst. Evol. Microbiol.">
        <title>The Global Catalogue of Microorganisms (GCM) 10K type strain sequencing project: providing services to taxonomists for standard genome sequencing and annotation.</title>
        <authorList>
            <consortium name="The Broad Institute Genomics Platform"/>
            <consortium name="The Broad Institute Genome Sequencing Center for Infectious Disease"/>
            <person name="Wu L."/>
            <person name="Ma J."/>
        </authorList>
    </citation>
    <scope>NUCLEOTIDE SEQUENCE [LARGE SCALE GENOMIC DNA]</scope>
    <source>
        <strain evidence="2">CGMCC 1.12923</strain>
    </source>
</reference>
<dbReference type="Proteomes" id="UP000614272">
    <property type="component" value="Unassembled WGS sequence"/>
</dbReference>